<dbReference type="InterPro" id="IPR000720">
    <property type="entry name" value="PHM/PAL"/>
</dbReference>
<dbReference type="GO" id="GO:0004598">
    <property type="term" value="F:peptidylamidoglycolate lyase activity"/>
    <property type="evidence" value="ECO:0007669"/>
    <property type="project" value="UniProtKB-EC"/>
</dbReference>
<comment type="cofactor">
    <cofactor evidence="1">
        <name>Zn(2+)</name>
        <dbReference type="ChEBI" id="CHEBI:29105"/>
    </cofactor>
</comment>
<dbReference type="GO" id="GO:0046872">
    <property type="term" value="F:metal ion binding"/>
    <property type="evidence" value="ECO:0007669"/>
    <property type="project" value="UniProtKB-KW"/>
</dbReference>
<keyword evidence="4 10" id="KW-0732">Signal</keyword>
<dbReference type="Gene3D" id="2.120.10.30">
    <property type="entry name" value="TolB, C-terminal domain"/>
    <property type="match status" value="1"/>
</dbReference>
<sequence precursor="true">MWRVLLLVCVLSVRAFAESRYEVVPHWPVLPEGRSLGVCAGVGVDSHGNVFVFHRNERNWTAAFPEEPIAEPTISVFDGQSGKLLTEWGAGEFIMPHGLTLDREDNVWLTDVGRQQVFKYAHDGHLLLTLGERGVAGSDQTHFNLPTDVAVLPDGSFYVSDGYRNTRVVKFDAAGHYQFEWGGKGTEPGKFRLPHGVAVDSHGRVFVCDRTNSRLQVFDPKGKFLAEWKGPQVGRPYGVSVAANDHVFVIDGGDQLPNQPEHAKAVELDPEGNVVPRFGSYGRDPGQFQLGHDIAVAPDGSVYVGDAKGKRVQKFVPVHP</sequence>
<dbReference type="eggNOG" id="COG3391">
    <property type="taxonomic scope" value="Bacteria"/>
</dbReference>
<keyword evidence="3" id="KW-0479">Metal-binding</keyword>
<dbReference type="CDD" id="cd14958">
    <property type="entry name" value="NHL_PAL_like"/>
    <property type="match status" value="1"/>
</dbReference>
<evidence type="ECO:0000256" key="1">
    <source>
        <dbReference type="ARBA" id="ARBA00001947"/>
    </source>
</evidence>
<dbReference type="EC" id="4.3.2.5" evidence="2"/>
<evidence type="ECO:0000256" key="8">
    <source>
        <dbReference type="ARBA" id="ARBA00023239"/>
    </source>
</evidence>
<dbReference type="InParanoid" id="B4CYT3"/>
<evidence type="ECO:0000256" key="4">
    <source>
        <dbReference type="ARBA" id="ARBA00022729"/>
    </source>
</evidence>
<evidence type="ECO:0000256" key="3">
    <source>
        <dbReference type="ARBA" id="ARBA00022723"/>
    </source>
</evidence>
<dbReference type="SUPFAM" id="SSF101898">
    <property type="entry name" value="NHL repeat"/>
    <property type="match status" value="1"/>
</dbReference>
<dbReference type="RefSeq" id="WP_006979147.1">
    <property type="nucleotide sequence ID" value="NZ_ABVL01000004.1"/>
</dbReference>
<dbReference type="AlphaFoldDB" id="B4CYT3"/>
<evidence type="ECO:0000256" key="5">
    <source>
        <dbReference type="ARBA" id="ARBA00022737"/>
    </source>
</evidence>
<dbReference type="STRING" id="497964.CfE428DRAFT_1821"/>
<keyword evidence="12" id="KW-1185">Reference proteome</keyword>
<dbReference type="PROSITE" id="PS51125">
    <property type="entry name" value="NHL"/>
    <property type="match status" value="3"/>
</dbReference>
<feature type="repeat" description="NHL" evidence="9">
    <location>
        <begin position="134"/>
        <end position="174"/>
    </location>
</feature>
<dbReference type="EMBL" id="ABVL01000004">
    <property type="protein sequence ID" value="EDY20624.1"/>
    <property type="molecule type" value="Genomic_DNA"/>
</dbReference>
<dbReference type="Pfam" id="PF01436">
    <property type="entry name" value="NHL"/>
    <property type="match status" value="4"/>
</dbReference>
<feature type="repeat" description="NHL" evidence="9">
    <location>
        <begin position="277"/>
        <end position="318"/>
    </location>
</feature>
<feature type="chain" id="PRO_5002800248" description="peptidylamidoglycolate lyase" evidence="10">
    <location>
        <begin position="18"/>
        <end position="320"/>
    </location>
</feature>
<evidence type="ECO:0000256" key="7">
    <source>
        <dbReference type="ARBA" id="ARBA00023180"/>
    </source>
</evidence>
<evidence type="ECO:0000313" key="11">
    <source>
        <dbReference type="EMBL" id="EDY20624.1"/>
    </source>
</evidence>
<evidence type="ECO:0000256" key="9">
    <source>
        <dbReference type="PROSITE-ProRule" id="PRU00504"/>
    </source>
</evidence>
<proteinExistence type="predicted"/>
<evidence type="ECO:0000313" key="12">
    <source>
        <dbReference type="Proteomes" id="UP000005824"/>
    </source>
</evidence>
<organism evidence="11 12">
    <name type="scientific">Chthoniobacter flavus Ellin428</name>
    <dbReference type="NCBI Taxonomy" id="497964"/>
    <lineage>
        <taxon>Bacteria</taxon>
        <taxon>Pseudomonadati</taxon>
        <taxon>Verrucomicrobiota</taxon>
        <taxon>Spartobacteria</taxon>
        <taxon>Chthoniobacterales</taxon>
        <taxon>Chthoniobacteraceae</taxon>
        <taxon>Chthoniobacter</taxon>
    </lineage>
</organism>
<dbReference type="GO" id="GO:0016020">
    <property type="term" value="C:membrane"/>
    <property type="evidence" value="ECO:0007669"/>
    <property type="project" value="InterPro"/>
</dbReference>
<dbReference type="InterPro" id="IPR001258">
    <property type="entry name" value="NHL_repeat"/>
</dbReference>
<keyword evidence="5" id="KW-0677">Repeat</keyword>
<keyword evidence="7" id="KW-0325">Glycoprotein</keyword>
<evidence type="ECO:0000256" key="6">
    <source>
        <dbReference type="ARBA" id="ARBA00023157"/>
    </source>
</evidence>
<comment type="caution">
    <text evidence="11">The sequence shown here is derived from an EMBL/GenBank/DDBJ whole genome shotgun (WGS) entry which is preliminary data.</text>
</comment>
<keyword evidence="8" id="KW-0456">Lyase</keyword>
<dbReference type="PRINTS" id="PR00790">
    <property type="entry name" value="PAMONOXGNASE"/>
</dbReference>
<evidence type="ECO:0000256" key="10">
    <source>
        <dbReference type="SAM" id="SignalP"/>
    </source>
</evidence>
<feature type="repeat" description="NHL" evidence="9">
    <location>
        <begin position="182"/>
        <end position="221"/>
    </location>
</feature>
<reference evidence="11 12" key="1">
    <citation type="journal article" date="2011" name="J. Bacteriol.">
        <title>Genome sequence of Chthoniobacter flavus Ellin428, an aerobic heterotrophic soil bacterium.</title>
        <authorList>
            <person name="Kant R."/>
            <person name="van Passel M.W."/>
            <person name="Palva A."/>
            <person name="Lucas S."/>
            <person name="Lapidus A."/>
            <person name="Glavina Del Rio T."/>
            <person name="Dalin E."/>
            <person name="Tice H."/>
            <person name="Bruce D."/>
            <person name="Goodwin L."/>
            <person name="Pitluck S."/>
            <person name="Larimer F.W."/>
            <person name="Land M.L."/>
            <person name="Hauser L."/>
            <person name="Sangwan P."/>
            <person name="de Vos W.M."/>
            <person name="Janssen P.H."/>
            <person name="Smidt H."/>
        </authorList>
    </citation>
    <scope>NUCLEOTIDE SEQUENCE [LARGE SCALE GENOMIC DNA]</scope>
    <source>
        <strain evidence="11 12">Ellin428</strain>
    </source>
</reference>
<evidence type="ECO:0000256" key="2">
    <source>
        <dbReference type="ARBA" id="ARBA00012343"/>
    </source>
</evidence>
<dbReference type="PANTHER" id="PTHR10680">
    <property type="entry name" value="PEPTIDYL-GLYCINE ALPHA-AMIDATING MONOOXYGENASE"/>
    <property type="match status" value="1"/>
</dbReference>
<accession>B4CYT3</accession>
<protein>
    <recommendedName>
        <fullName evidence="2">peptidylamidoglycolate lyase</fullName>
        <ecNumber evidence="2">4.3.2.5</ecNumber>
    </recommendedName>
</protein>
<name>B4CYT3_9BACT</name>
<dbReference type="GO" id="GO:0006518">
    <property type="term" value="P:peptide metabolic process"/>
    <property type="evidence" value="ECO:0007669"/>
    <property type="project" value="InterPro"/>
</dbReference>
<gene>
    <name evidence="11" type="ORF">CfE428DRAFT_1821</name>
</gene>
<dbReference type="InterPro" id="IPR011042">
    <property type="entry name" value="6-blade_b-propeller_TolB-like"/>
</dbReference>
<keyword evidence="6" id="KW-1015">Disulfide bond</keyword>
<feature type="signal peptide" evidence="10">
    <location>
        <begin position="1"/>
        <end position="17"/>
    </location>
</feature>
<dbReference type="Proteomes" id="UP000005824">
    <property type="component" value="Unassembled WGS sequence"/>
</dbReference>